<dbReference type="Gene3D" id="3.40.190.10">
    <property type="entry name" value="Periplasmic binding protein-like II"/>
    <property type="match status" value="2"/>
</dbReference>
<dbReference type="InterPro" id="IPR036390">
    <property type="entry name" value="WH_DNA-bd_sf"/>
</dbReference>
<evidence type="ECO:0000256" key="2">
    <source>
        <dbReference type="ARBA" id="ARBA00023015"/>
    </source>
</evidence>
<keyword evidence="2" id="KW-0805">Transcription regulation</keyword>
<dbReference type="Proteomes" id="UP000050786">
    <property type="component" value="Unassembled WGS sequence"/>
</dbReference>
<evidence type="ECO:0000313" key="6">
    <source>
        <dbReference type="EMBL" id="CUH42862.1"/>
    </source>
</evidence>
<evidence type="ECO:0000313" key="7">
    <source>
        <dbReference type="Proteomes" id="UP000050786"/>
    </source>
</evidence>
<protein>
    <submittedName>
        <fullName evidence="6">Gcv operon activator</fullName>
    </submittedName>
</protein>
<evidence type="ECO:0000259" key="5">
    <source>
        <dbReference type="PROSITE" id="PS50931"/>
    </source>
</evidence>
<evidence type="ECO:0000256" key="3">
    <source>
        <dbReference type="ARBA" id="ARBA00023125"/>
    </source>
</evidence>
<dbReference type="GO" id="GO:0043565">
    <property type="term" value="F:sequence-specific DNA binding"/>
    <property type="evidence" value="ECO:0007669"/>
    <property type="project" value="TreeGrafter"/>
</dbReference>
<dbReference type="PRINTS" id="PR00039">
    <property type="entry name" value="HTHLYSR"/>
</dbReference>
<keyword evidence="4" id="KW-0804">Transcription</keyword>
<gene>
    <name evidence="6" type="primary">gcvA_5</name>
    <name evidence="6" type="ORF">RUM4293_01751</name>
</gene>
<organism evidence="6 7">
    <name type="scientific">Ruegeria atlantica</name>
    <dbReference type="NCBI Taxonomy" id="81569"/>
    <lineage>
        <taxon>Bacteria</taxon>
        <taxon>Pseudomonadati</taxon>
        <taxon>Pseudomonadota</taxon>
        <taxon>Alphaproteobacteria</taxon>
        <taxon>Rhodobacterales</taxon>
        <taxon>Roseobacteraceae</taxon>
        <taxon>Ruegeria</taxon>
    </lineage>
</organism>
<dbReference type="Pfam" id="PF00126">
    <property type="entry name" value="HTH_1"/>
    <property type="match status" value="1"/>
</dbReference>
<dbReference type="InterPro" id="IPR000847">
    <property type="entry name" value="LysR_HTH_N"/>
</dbReference>
<evidence type="ECO:0000256" key="4">
    <source>
        <dbReference type="ARBA" id="ARBA00023163"/>
    </source>
</evidence>
<dbReference type="InterPro" id="IPR036388">
    <property type="entry name" value="WH-like_DNA-bd_sf"/>
</dbReference>
<dbReference type="Pfam" id="PF03466">
    <property type="entry name" value="LysR_substrate"/>
    <property type="match status" value="1"/>
</dbReference>
<dbReference type="AlphaFoldDB" id="A0A0P1E3I8"/>
<feature type="domain" description="HTH lysR-type" evidence="5">
    <location>
        <begin position="7"/>
        <end position="64"/>
    </location>
</feature>
<dbReference type="RefSeq" id="WP_082649245.1">
    <property type="nucleotide sequence ID" value="NZ_CYPS01000032.1"/>
</dbReference>
<evidence type="ECO:0000256" key="1">
    <source>
        <dbReference type="ARBA" id="ARBA00009437"/>
    </source>
</evidence>
<comment type="similarity">
    <text evidence="1">Belongs to the LysR transcriptional regulatory family.</text>
</comment>
<dbReference type="InterPro" id="IPR005119">
    <property type="entry name" value="LysR_subst-bd"/>
</dbReference>
<dbReference type="SUPFAM" id="SSF53850">
    <property type="entry name" value="Periplasmic binding protein-like II"/>
    <property type="match status" value="1"/>
</dbReference>
<dbReference type="InterPro" id="IPR058163">
    <property type="entry name" value="LysR-type_TF_proteobact-type"/>
</dbReference>
<dbReference type="EMBL" id="CYPS01000032">
    <property type="protein sequence ID" value="CUH42862.1"/>
    <property type="molecule type" value="Genomic_DNA"/>
</dbReference>
<dbReference type="GO" id="GO:0006351">
    <property type="term" value="P:DNA-templated transcription"/>
    <property type="evidence" value="ECO:0007669"/>
    <property type="project" value="TreeGrafter"/>
</dbReference>
<accession>A0A0P1E3I8</accession>
<dbReference type="PROSITE" id="PS50931">
    <property type="entry name" value="HTH_LYSR"/>
    <property type="match status" value="1"/>
</dbReference>
<sequence length="298" mass="33222">MDWLHLPPMNALRAFSAVAEAGSYTVAAERLNVTQAAVSQQVKSLERHLGVALVAKRGRSIELTEPGIMLARELGIGFEIIGRGVERLAEHTAKRPVQVTMSPAFAVEWLLPRMAEFQREHPEITLMLNPTSELVQIRPGGIDVAIRYHDRRMPRKEEGAVLVSDMVVIGAPSLVEGQDLRDPASLTKLPWLQELGTNEAADWFTYHGVVPPEPLTINHMPGNLIMTAVRRGDGITYSARAFFEDDLSSGRMIELFSEPLFGVYYIQTQAEFQRPEARVFVNWLKSQSQVVSRHNSGS</sequence>
<dbReference type="GO" id="GO:0003700">
    <property type="term" value="F:DNA-binding transcription factor activity"/>
    <property type="evidence" value="ECO:0007669"/>
    <property type="project" value="InterPro"/>
</dbReference>
<proteinExistence type="inferred from homology"/>
<reference evidence="7" key="1">
    <citation type="submission" date="2015-09" db="EMBL/GenBank/DDBJ databases">
        <authorList>
            <person name="Rodrigo-Torres L."/>
            <person name="Arahal D.R."/>
        </authorList>
    </citation>
    <scope>NUCLEOTIDE SEQUENCE [LARGE SCALE GENOMIC DNA]</scope>
    <source>
        <strain evidence="7">CECT 4293</strain>
    </source>
</reference>
<dbReference type="PANTHER" id="PTHR30537:SF26">
    <property type="entry name" value="GLYCINE CLEAVAGE SYSTEM TRANSCRIPTIONAL ACTIVATOR"/>
    <property type="match status" value="1"/>
</dbReference>
<dbReference type="PANTHER" id="PTHR30537">
    <property type="entry name" value="HTH-TYPE TRANSCRIPTIONAL REGULATOR"/>
    <property type="match status" value="1"/>
</dbReference>
<keyword evidence="7" id="KW-1185">Reference proteome</keyword>
<dbReference type="SUPFAM" id="SSF46785">
    <property type="entry name" value="Winged helix' DNA-binding domain"/>
    <property type="match status" value="1"/>
</dbReference>
<name>A0A0P1E3I8_9RHOB</name>
<dbReference type="Gene3D" id="1.10.10.10">
    <property type="entry name" value="Winged helix-like DNA-binding domain superfamily/Winged helix DNA-binding domain"/>
    <property type="match status" value="1"/>
</dbReference>
<keyword evidence="3" id="KW-0238">DNA-binding</keyword>